<dbReference type="RefSeq" id="WP_198638816.1">
    <property type="nucleotide sequence ID" value="NZ_JAEHNY010000009.1"/>
</dbReference>
<gene>
    <name evidence="2" type="ORF">I6U50_10675</name>
</gene>
<dbReference type="InterPro" id="IPR018673">
    <property type="entry name" value="DUF2141"/>
</dbReference>
<name>A0ABS0THH7_9FLAO</name>
<proteinExistence type="predicted"/>
<dbReference type="EMBL" id="JAEHNY010000009">
    <property type="protein sequence ID" value="MBI6120481.1"/>
    <property type="molecule type" value="Genomic_DNA"/>
</dbReference>
<feature type="chain" id="PRO_5045598005" evidence="1">
    <location>
        <begin position="19"/>
        <end position="138"/>
    </location>
</feature>
<reference evidence="2 3" key="1">
    <citation type="submission" date="2020-12" db="EMBL/GenBank/DDBJ databases">
        <title>Salegentibacter orientalis sp. nov., isolated from costal sediment.</title>
        <authorList>
            <person name="Lian F.-B."/>
        </authorList>
    </citation>
    <scope>NUCLEOTIDE SEQUENCE [LARGE SCALE GENOMIC DNA]</scope>
    <source>
        <strain evidence="2 3">F60176</strain>
    </source>
</reference>
<keyword evidence="1" id="KW-0732">Signal</keyword>
<accession>A0ABS0THH7</accession>
<comment type="caution">
    <text evidence="2">The sequence shown here is derived from an EMBL/GenBank/DDBJ whole genome shotgun (WGS) entry which is preliminary data.</text>
</comment>
<dbReference type="Proteomes" id="UP000635665">
    <property type="component" value="Unassembled WGS sequence"/>
</dbReference>
<keyword evidence="3" id="KW-1185">Reference proteome</keyword>
<evidence type="ECO:0000256" key="1">
    <source>
        <dbReference type="SAM" id="SignalP"/>
    </source>
</evidence>
<organism evidence="2 3">
    <name type="scientific">Salegentibacter maritimus</name>
    <dbReference type="NCBI Taxonomy" id="2794347"/>
    <lineage>
        <taxon>Bacteria</taxon>
        <taxon>Pseudomonadati</taxon>
        <taxon>Bacteroidota</taxon>
        <taxon>Flavobacteriia</taxon>
        <taxon>Flavobacteriales</taxon>
        <taxon>Flavobacteriaceae</taxon>
        <taxon>Salegentibacter</taxon>
    </lineage>
</organism>
<sequence>MKTIAILISLFLSSLAFSQDQTGTITVSVTNLSSEEGNVYFGLYTEADFLKKAPLKGEVTTIKNGVAEVSFTEVQPGTYAISAYHDKNGNERMDFDTNGAPQENYGISNNQINLYGPPLWEDAKFQFDGSQKDINLTF</sequence>
<evidence type="ECO:0000313" key="2">
    <source>
        <dbReference type="EMBL" id="MBI6120481.1"/>
    </source>
</evidence>
<evidence type="ECO:0000313" key="3">
    <source>
        <dbReference type="Proteomes" id="UP000635665"/>
    </source>
</evidence>
<protein>
    <submittedName>
        <fullName evidence="2">DUF2141 domain-containing protein</fullName>
    </submittedName>
</protein>
<dbReference type="Pfam" id="PF09912">
    <property type="entry name" value="DUF2141"/>
    <property type="match status" value="1"/>
</dbReference>
<feature type="signal peptide" evidence="1">
    <location>
        <begin position="1"/>
        <end position="18"/>
    </location>
</feature>